<organism evidence="1 2">
    <name type="scientific">Sphaerotilus microaerophilus</name>
    <dbReference type="NCBI Taxonomy" id="2914710"/>
    <lineage>
        <taxon>Bacteria</taxon>
        <taxon>Pseudomonadati</taxon>
        <taxon>Pseudomonadota</taxon>
        <taxon>Betaproteobacteria</taxon>
        <taxon>Burkholderiales</taxon>
        <taxon>Sphaerotilaceae</taxon>
        <taxon>Sphaerotilus</taxon>
    </lineage>
</organism>
<sequence length="123" mass="12477">MLTLTPAAAREIQSAALRSGLPDDDWALRIAADVDAEGAIRFGLGFDEEREADLSFTDHGVALLVGAPSRELLTGVTLDFVPTGPNAWGFVFLPPEEAVAPAGGCGSGGCSSGGCASAGRGCR</sequence>
<protein>
    <recommendedName>
        <fullName evidence="3">Iron-sulfur cluster assembly accessory protein</fullName>
    </recommendedName>
</protein>
<evidence type="ECO:0000313" key="1">
    <source>
        <dbReference type="EMBL" id="BDI07920.1"/>
    </source>
</evidence>
<evidence type="ECO:0000313" key="2">
    <source>
        <dbReference type="Proteomes" id="UP001057498"/>
    </source>
</evidence>
<dbReference type="Gene3D" id="2.60.300.12">
    <property type="entry name" value="HesB-like domain"/>
    <property type="match status" value="1"/>
</dbReference>
<proteinExistence type="predicted"/>
<dbReference type="SUPFAM" id="SSF89360">
    <property type="entry name" value="HesB-like domain"/>
    <property type="match status" value="1"/>
</dbReference>
<keyword evidence="2" id="KW-1185">Reference proteome</keyword>
<reference evidence="1" key="1">
    <citation type="submission" date="2022-04" db="EMBL/GenBank/DDBJ databases">
        <title>Whole genome sequence of Sphaerotilus sp. FB-5.</title>
        <authorList>
            <person name="Takeda M."/>
            <person name="Narihara S."/>
            <person name="Akimoto M."/>
            <person name="Akimoto R."/>
            <person name="Nishiyashiki S."/>
            <person name="Murakami T."/>
        </authorList>
    </citation>
    <scope>NUCLEOTIDE SEQUENCE</scope>
    <source>
        <strain evidence="1">FB-5</strain>
    </source>
</reference>
<dbReference type="InterPro" id="IPR035903">
    <property type="entry name" value="HesB-like_dom_sf"/>
</dbReference>
<dbReference type="Proteomes" id="UP001057498">
    <property type="component" value="Chromosome"/>
</dbReference>
<dbReference type="EMBL" id="AP025730">
    <property type="protein sequence ID" value="BDI07920.1"/>
    <property type="molecule type" value="Genomic_DNA"/>
</dbReference>
<name>A0ABN6PXH3_9BURK</name>
<accession>A0ABN6PXH3</accession>
<gene>
    <name evidence="1" type="ORF">CATMQ487_48900</name>
</gene>
<dbReference type="RefSeq" id="WP_251971069.1">
    <property type="nucleotide sequence ID" value="NZ_AP025730.1"/>
</dbReference>
<evidence type="ECO:0008006" key="3">
    <source>
        <dbReference type="Google" id="ProtNLM"/>
    </source>
</evidence>